<dbReference type="InterPro" id="IPR001867">
    <property type="entry name" value="OmpR/PhoB-type_DNA-bd"/>
</dbReference>
<dbReference type="SUPFAM" id="SSF48452">
    <property type="entry name" value="TPR-like"/>
    <property type="match status" value="1"/>
</dbReference>
<reference evidence="7" key="1">
    <citation type="submission" date="2022-01" db="EMBL/GenBank/DDBJ databases">
        <title>Nocardioidaceae gen. sp. A5X3R13.</title>
        <authorList>
            <person name="Lopez Marin M.A."/>
            <person name="Uhlik O."/>
        </authorList>
    </citation>
    <scope>NUCLEOTIDE SEQUENCE</scope>
    <source>
        <strain evidence="7">A5X3R13</strain>
    </source>
</reference>
<organism evidence="7 8">
    <name type="scientific">Solicola gregarius</name>
    <dbReference type="NCBI Taxonomy" id="2908642"/>
    <lineage>
        <taxon>Bacteria</taxon>
        <taxon>Bacillati</taxon>
        <taxon>Actinomycetota</taxon>
        <taxon>Actinomycetes</taxon>
        <taxon>Propionibacteriales</taxon>
        <taxon>Nocardioidaceae</taxon>
        <taxon>Solicola</taxon>
    </lineage>
</organism>
<dbReference type="SMART" id="SM01043">
    <property type="entry name" value="BTAD"/>
    <property type="match status" value="1"/>
</dbReference>
<feature type="domain" description="OmpR/PhoB-type" evidence="6">
    <location>
        <begin position="1"/>
        <end position="93"/>
    </location>
</feature>
<dbReference type="PRINTS" id="PR00111">
    <property type="entry name" value="ABHYDROLASE"/>
</dbReference>
<dbReference type="Gene3D" id="3.40.50.1820">
    <property type="entry name" value="alpha/beta hydrolase"/>
    <property type="match status" value="1"/>
</dbReference>
<evidence type="ECO:0000313" key="7">
    <source>
        <dbReference type="EMBL" id="UYM07465.1"/>
    </source>
</evidence>
<dbReference type="AlphaFoldDB" id="A0AA46TLJ0"/>
<dbReference type="Pfam" id="PF03704">
    <property type="entry name" value="BTAD"/>
    <property type="match status" value="1"/>
</dbReference>
<evidence type="ECO:0000256" key="4">
    <source>
        <dbReference type="ARBA" id="ARBA00023163"/>
    </source>
</evidence>
<dbReference type="Pfam" id="PF00561">
    <property type="entry name" value="Abhydrolase_1"/>
    <property type="match status" value="1"/>
</dbReference>
<evidence type="ECO:0000259" key="6">
    <source>
        <dbReference type="PROSITE" id="PS51755"/>
    </source>
</evidence>
<dbReference type="GO" id="GO:0000160">
    <property type="term" value="P:phosphorelay signal transduction system"/>
    <property type="evidence" value="ECO:0007669"/>
    <property type="project" value="InterPro"/>
</dbReference>
<dbReference type="PROSITE" id="PS51755">
    <property type="entry name" value="OMPR_PHOB"/>
    <property type="match status" value="1"/>
</dbReference>
<dbReference type="EMBL" id="CP094970">
    <property type="protein sequence ID" value="UYM07465.1"/>
    <property type="molecule type" value="Genomic_DNA"/>
</dbReference>
<protein>
    <submittedName>
        <fullName evidence="7">Alpha/beta fold hydrolase</fullName>
    </submittedName>
</protein>
<evidence type="ECO:0000256" key="3">
    <source>
        <dbReference type="ARBA" id="ARBA00023125"/>
    </source>
</evidence>
<keyword evidence="8" id="KW-1185">Reference proteome</keyword>
<dbReference type="SUPFAM" id="SSF46894">
    <property type="entry name" value="C-terminal effector domain of the bipartite response regulators"/>
    <property type="match status" value="1"/>
</dbReference>
<evidence type="ECO:0000256" key="2">
    <source>
        <dbReference type="ARBA" id="ARBA00023015"/>
    </source>
</evidence>
<dbReference type="GO" id="GO:0003677">
    <property type="term" value="F:DNA binding"/>
    <property type="evidence" value="ECO:0007669"/>
    <property type="project" value="UniProtKB-UniRule"/>
</dbReference>
<dbReference type="CDD" id="cd15831">
    <property type="entry name" value="BTAD"/>
    <property type="match status" value="1"/>
</dbReference>
<dbReference type="InterPro" id="IPR029787">
    <property type="entry name" value="Nucleotide_cyclase"/>
</dbReference>
<sequence>MADRVDVRVLGRVEASASGTPLALPGARARTVLATLATYVGRVVSADRLLTAMWVDGEIPESATGQLHTCVWRLRSMLGGVIETRGAGYLLVGDDVVVDARDFEGQVARGRAAYAAGRLDAAADTLAGGLALWRGPALTDVPGLASEAVRLEELRRSALAMRIDADLELGRHADLVAELSGLTTERPLDERLHGQLMTALYRSGRAADALTVFESVRARLRDELGVDPGAGLRDVHQRVLTEDLLVPARTVSPPPTRYVTSGDVHIAYQVVGEGAPDIVFVPGLLSHLDLWWDDRSTADFFTRLAAVGRLILFDKRDTGSSDRAPGAQTLEERMDDVRAVMDACGSERAVLFGYSEGGPMSLLFAATYPERVAGLVLSGASARWSPAYDYPCGRSSASMFADFERLADSAWGLGHSIERYAPSMADSARAVELVGRRERMSVSPSDFLRMLAMVRDIDVRSVLPSVQAPTLIIQRADDRVTPPEHGRFLASRLPDARYVEQPGDHVIWTGETDGVLAAVQELVSGLAGERTPERVLATVLVCEPGIVATDLVERHRGAILESAARLVATFDGPARALACARSMVSVPAGGDARVGLHVGEIDKATPVARGPAFEVAARVAALADPGTIQASRTVPDLVVGSGVAFEARGSHRLVADRDEEWEVFAVVQTPLAGAGH</sequence>
<keyword evidence="2" id="KW-0805">Transcription regulation</keyword>
<dbReference type="Gene3D" id="1.25.40.10">
    <property type="entry name" value="Tetratricopeptide repeat domain"/>
    <property type="match status" value="1"/>
</dbReference>
<dbReference type="Gene3D" id="1.10.10.10">
    <property type="entry name" value="Winged helix-like DNA-binding domain superfamily/Winged helix DNA-binding domain"/>
    <property type="match status" value="1"/>
</dbReference>
<dbReference type="InterPro" id="IPR011990">
    <property type="entry name" value="TPR-like_helical_dom_sf"/>
</dbReference>
<keyword evidence="4" id="KW-0804">Transcription</keyword>
<dbReference type="InterPro" id="IPR005158">
    <property type="entry name" value="BTAD"/>
</dbReference>
<dbReference type="SUPFAM" id="SSF55073">
    <property type="entry name" value="Nucleotide cyclase"/>
    <property type="match status" value="1"/>
</dbReference>
<dbReference type="InterPro" id="IPR051677">
    <property type="entry name" value="AfsR-DnrI-RedD_regulator"/>
</dbReference>
<dbReference type="SUPFAM" id="SSF53474">
    <property type="entry name" value="alpha/beta-Hydrolases"/>
    <property type="match status" value="1"/>
</dbReference>
<dbReference type="PANTHER" id="PTHR35807">
    <property type="entry name" value="TRANSCRIPTIONAL REGULATOR REDD-RELATED"/>
    <property type="match status" value="1"/>
</dbReference>
<evidence type="ECO:0000256" key="1">
    <source>
        <dbReference type="ARBA" id="ARBA00005820"/>
    </source>
</evidence>
<feature type="DNA-binding region" description="OmpR/PhoB-type" evidence="5">
    <location>
        <begin position="1"/>
        <end position="93"/>
    </location>
</feature>
<dbReference type="SMART" id="SM00862">
    <property type="entry name" value="Trans_reg_C"/>
    <property type="match status" value="1"/>
</dbReference>
<keyword evidence="7" id="KW-0378">Hydrolase</keyword>
<dbReference type="GO" id="GO:0016787">
    <property type="term" value="F:hydrolase activity"/>
    <property type="evidence" value="ECO:0007669"/>
    <property type="project" value="UniProtKB-KW"/>
</dbReference>
<evidence type="ECO:0000313" key="8">
    <source>
        <dbReference type="Proteomes" id="UP001164390"/>
    </source>
</evidence>
<keyword evidence="3 5" id="KW-0238">DNA-binding</keyword>
<dbReference type="InterPro" id="IPR016032">
    <property type="entry name" value="Sig_transdc_resp-reg_C-effctor"/>
</dbReference>
<comment type="similarity">
    <text evidence="1">Belongs to the AfsR/DnrI/RedD regulatory family.</text>
</comment>
<name>A0AA46TLJ0_9ACTN</name>
<proteinExistence type="inferred from homology"/>
<dbReference type="Proteomes" id="UP001164390">
    <property type="component" value="Chromosome"/>
</dbReference>
<accession>A0AA46TLJ0</accession>
<dbReference type="Gene3D" id="3.30.70.1230">
    <property type="entry name" value="Nucleotide cyclase"/>
    <property type="match status" value="1"/>
</dbReference>
<dbReference type="RefSeq" id="WP_271636440.1">
    <property type="nucleotide sequence ID" value="NZ_CP094970.1"/>
</dbReference>
<dbReference type="InterPro" id="IPR029058">
    <property type="entry name" value="AB_hydrolase_fold"/>
</dbReference>
<dbReference type="PANTHER" id="PTHR35807:SF1">
    <property type="entry name" value="TRANSCRIPTIONAL REGULATOR REDD"/>
    <property type="match status" value="1"/>
</dbReference>
<dbReference type="KEGG" id="sgrg:L0C25_10460"/>
<evidence type="ECO:0000256" key="5">
    <source>
        <dbReference type="PROSITE-ProRule" id="PRU01091"/>
    </source>
</evidence>
<dbReference type="InterPro" id="IPR036388">
    <property type="entry name" value="WH-like_DNA-bd_sf"/>
</dbReference>
<dbReference type="GO" id="GO:0006355">
    <property type="term" value="P:regulation of DNA-templated transcription"/>
    <property type="evidence" value="ECO:0007669"/>
    <property type="project" value="InterPro"/>
</dbReference>
<dbReference type="InterPro" id="IPR000073">
    <property type="entry name" value="AB_hydrolase_1"/>
</dbReference>
<gene>
    <name evidence="7" type="ORF">L0C25_10460</name>
</gene>